<dbReference type="InterPro" id="IPR013604">
    <property type="entry name" value="7TM_chemorcpt"/>
</dbReference>
<dbReference type="Pfam" id="PF08395">
    <property type="entry name" value="7tm_7"/>
    <property type="match status" value="1"/>
</dbReference>
<evidence type="ECO:0000313" key="8">
    <source>
        <dbReference type="Proteomes" id="UP000823941"/>
    </source>
</evidence>
<proteinExistence type="inferred from homology"/>
<keyword evidence="6" id="KW-0675">Receptor</keyword>
<feature type="transmembrane region" description="Helical" evidence="6">
    <location>
        <begin position="97"/>
        <end position="115"/>
    </location>
</feature>
<evidence type="ECO:0000256" key="4">
    <source>
        <dbReference type="ARBA" id="ARBA00022989"/>
    </source>
</evidence>
<dbReference type="Proteomes" id="UP000823941">
    <property type="component" value="Chromosome 23"/>
</dbReference>
<evidence type="ECO:0000256" key="5">
    <source>
        <dbReference type="ARBA" id="ARBA00023136"/>
    </source>
</evidence>
<keyword evidence="8" id="KW-1185">Reference proteome</keyword>
<gene>
    <name evidence="7" type="ORF">JYU34_017184</name>
</gene>
<feature type="transmembrane region" description="Helical" evidence="6">
    <location>
        <begin position="177"/>
        <end position="200"/>
    </location>
</feature>
<protein>
    <recommendedName>
        <fullName evidence="6">Gustatory receptor</fullName>
    </recommendedName>
</protein>
<dbReference type="EMBL" id="JAHIBW010000023">
    <property type="protein sequence ID" value="KAG7298764.1"/>
    <property type="molecule type" value="Genomic_DNA"/>
</dbReference>
<feature type="transmembrane region" description="Helical" evidence="6">
    <location>
        <begin position="59"/>
        <end position="77"/>
    </location>
</feature>
<reference evidence="7 8" key="1">
    <citation type="submission" date="2021-06" db="EMBL/GenBank/DDBJ databases">
        <title>A haploid diamondback moth (Plutella xylostella L.) genome assembly resolves 31 chromosomes and identifies a diamide resistance mutation.</title>
        <authorList>
            <person name="Ward C.M."/>
            <person name="Perry K.D."/>
            <person name="Baker G."/>
            <person name="Powis K."/>
            <person name="Heckel D.G."/>
            <person name="Baxter S.W."/>
        </authorList>
    </citation>
    <scope>NUCLEOTIDE SEQUENCE [LARGE SCALE GENOMIC DNA]</scope>
    <source>
        <strain evidence="7 8">LV</strain>
        <tissue evidence="7">Single pupa</tissue>
    </source>
</reference>
<feature type="transmembrane region" description="Helical" evidence="6">
    <location>
        <begin position="148"/>
        <end position="165"/>
    </location>
</feature>
<keyword evidence="3 6" id="KW-0812">Transmembrane</keyword>
<accession>A0ABQ7Q0U7</accession>
<comment type="caution">
    <text evidence="7">The sequence shown here is derived from an EMBL/GenBank/DDBJ whole genome shotgun (WGS) entry which is preliminary data.</text>
</comment>
<comment type="subcellular location">
    <subcellularLocation>
        <location evidence="1 6">Cell membrane</location>
        <topology evidence="1 6">Multi-pass membrane protein</topology>
    </subcellularLocation>
</comment>
<evidence type="ECO:0000256" key="3">
    <source>
        <dbReference type="ARBA" id="ARBA00022692"/>
    </source>
</evidence>
<evidence type="ECO:0000256" key="1">
    <source>
        <dbReference type="ARBA" id="ARBA00004651"/>
    </source>
</evidence>
<name>A0ABQ7Q0U7_PLUXY</name>
<feature type="transmembrane region" description="Helical" evidence="6">
    <location>
        <begin position="380"/>
        <end position="402"/>
    </location>
</feature>
<evidence type="ECO:0000256" key="2">
    <source>
        <dbReference type="ARBA" id="ARBA00022475"/>
    </source>
</evidence>
<keyword evidence="2 6" id="KW-1003">Cell membrane</keyword>
<keyword evidence="5 6" id="KW-0472">Membrane</keyword>
<keyword evidence="6" id="KW-0807">Transducer</keyword>
<sequence length="407" mass="47398">MTRVDTAQHNNGVKAKSIEVLPDNVTSILSCVKPLLFLENLFGIFRFRNNSGKLHLSGVNVKILGIVIFIVYIAIFYTFTDVLRFGRKKLLDNVPTFILHVEYIVTIVLTSFVLVKTNIEIYLGFSEIDKSLYINADTTFYKRSRRHTYLLLGSILLVHFSYNLLPYMFNLFSIETLIIWPVYFLQDLEILFFCKLICMLKTRLHIINKHLNNAACICNGNRNIYTITGEALTDFLILKKIRIVNLASVYHKIAHLCSLVNELFNFLIFMSLISVFFYTLITICMTLYYVQIELDVKTTAWLSIKIVWNIIEMGHIVSIIVVCEMLVTTRKKTKVLITEIIINYNLQETMRMEAKSFLKLVEAWPLKISVYDMFYVDTSLLLKFINVCTVYLIFMLQIPMFINFSMQ</sequence>
<evidence type="ECO:0000256" key="6">
    <source>
        <dbReference type="RuleBase" id="RU363108"/>
    </source>
</evidence>
<comment type="function">
    <text evidence="6">Gustatory receptor which mediates acceptance or avoidance behavior, depending on its substrates.</text>
</comment>
<organism evidence="7 8">
    <name type="scientific">Plutella xylostella</name>
    <name type="common">Diamondback moth</name>
    <name type="synonym">Plutella maculipennis</name>
    <dbReference type="NCBI Taxonomy" id="51655"/>
    <lineage>
        <taxon>Eukaryota</taxon>
        <taxon>Metazoa</taxon>
        <taxon>Ecdysozoa</taxon>
        <taxon>Arthropoda</taxon>
        <taxon>Hexapoda</taxon>
        <taxon>Insecta</taxon>
        <taxon>Pterygota</taxon>
        <taxon>Neoptera</taxon>
        <taxon>Endopterygota</taxon>
        <taxon>Lepidoptera</taxon>
        <taxon>Glossata</taxon>
        <taxon>Ditrysia</taxon>
        <taxon>Yponomeutoidea</taxon>
        <taxon>Plutellidae</taxon>
        <taxon>Plutella</taxon>
    </lineage>
</organism>
<feature type="transmembrane region" description="Helical" evidence="6">
    <location>
        <begin position="306"/>
        <end position="327"/>
    </location>
</feature>
<feature type="transmembrane region" description="Helical" evidence="6">
    <location>
        <begin position="263"/>
        <end position="290"/>
    </location>
</feature>
<evidence type="ECO:0000313" key="7">
    <source>
        <dbReference type="EMBL" id="KAG7298764.1"/>
    </source>
</evidence>
<keyword evidence="4 6" id="KW-1133">Transmembrane helix</keyword>
<comment type="similarity">
    <text evidence="6">Belongs to the insect chemoreceptor superfamily. Gustatory receptor (GR) family.</text>
</comment>